<gene>
    <name evidence="1" type="ordered locus">Gbro_4278</name>
</gene>
<evidence type="ECO:0000313" key="2">
    <source>
        <dbReference type="Proteomes" id="UP000001219"/>
    </source>
</evidence>
<organism evidence="1 2">
    <name type="scientific">Gordonia bronchialis (strain ATCC 25592 / DSM 43247 / BCRC 13721 / JCM 3198 / KCTC 3076 / NBRC 16047 / NCTC 10667)</name>
    <name type="common">Rhodococcus bronchialis</name>
    <dbReference type="NCBI Taxonomy" id="526226"/>
    <lineage>
        <taxon>Bacteria</taxon>
        <taxon>Bacillati</taxon>
        <taxon>Actinomycetota</taxon>
        <taxon>Actinomycetes</taxon>
        <taxon>Mycobacteriales</taxon>
        <taxon>Gordoniaceae</taxon>
        <taxon>Gordonia</taxon>
    </lineage>
</organism>
<dbReference type="OrthoDB" id="9790745at2"/>
<dbReference type="InterPro" id="IPR052552">
    <property type="entry name" value="YeaO-like"/>
</dbReference>
<reference evidence="1 2" key="2">
    <citation type="journal article" date="2010" name="Stand. Genomic Sci.">
        <title>Complete genome sequence of Gordonia bronchialis type strain (3410).</title>
        <authorList>
            <person name="Ivanova N."/>
            <person name="Sikorski J."/>
            <person name="Jando M."/>
            <person name="Lapidus A."/>
            <person name="Nolan M."/>
            <person name="Lucas S."/>
            <person name="Del Rio T.G."/>
            <person name="Tice H."/>
            <person name="Copeland A."/>
            <person name="Cheng J.F."/>
            <person name="Chen F."/>
            <person name="Bruce D."/>
            <person name="Goodwin L."/>
            <person name="Pitluck S."/>
            <person name="Mavromatis K."/>
            <person name="Ovchinnikova G."/>
            <person name="Pati A."/>
            <person name="Chen A."/>
            <person name="Palaniappan K."/>
            <person name="Land M."/>
            <person name="Hauser L."/>
            <person name="Chang Y.J."/>
            <person name="Jeffries C.D."/>
            <person name="Chain P."/>
            <person name="Saunders E."/>
            <person name="Han C."/>
            <person name="Detter J.C."/>
            <person name="Brettin T."/>
            <person name="Rohde M."/>
            <person name="Goker M."/>
            <person name="Bristow J."/>
            <person name="Eisen J.A."/>
            <person name="Markowitz V."/>
            <person name="Hugenholtz P."/>
            <person name="Klenk H.P."/>
            <person name="Kyrpides N.C."/>
        </authorList>
    </citation>
    <scope>NUCLEOTIDE SEQUENCE [LARGE SCALE GENOMIC DNA]</scope>
    <source>
        <strain evidence="2">ATCC 25592 / DSM 43247 / BCRC 13721 / JCM 3198 / KCTC 3076 / NBRC 16047 / NCTC 10667</strain>
    </source>
</reference>
<dbReference type="Proteomes" id="UP000001219">
    <property type="component" value="Chromosome"/>
</dbReference>
<dbReference type="PANTHER" id="PTHR36849:SF1">
    <property type="entry name" value="CYTOPLASMIC PROTEIN"/>
    <property type="match status" value="1"/>
</dbReference>
<proteinExistence type="predicted"/>
<evidence type="ECO:0000313" key="1">
    <source>
        <dbReference type="EMBL" id="ACY23424.1"/>
    </source>
</evidence>
<dbReference type="EMBL" id="CP001802">
    <property type="protein sequence ID" value="ACY23424.1"/>
    <property type="molecule type" value="Genomic_DNA"/>
</dbReference>
<dbReference type="HOGENOM" id="CLU_137928_0_0_11"/>
<name>D0L5G6_GORB4</name>
<dbReference type="eggNOG" id="COG3189">
    <property type="taxonomic scope" value="Bacteria"/>
</dbReference>
<dbReference type="STRING" id="526226.Gbro_4278"/>
<sequence>MSEDDAVIKRIYDDPSDDDGQRVLVDRLWPRGMSKQRAAIDEWCKTVAPSTDLRKWYAHDPVRFDEFRARYADELADGDQASAFAHLRDLHQHGRLTLLTASKALDISEARVLADLLNEGTLAN</sequence>
<dbReference type="Pfam" id="PF22752">
    <property type="entry name" value="DUF488-N3i"/>
    <property type="match status" value="1"/>
</dbReference>
<accession>D0L5G6</accession>
<reference evidence="2" key="1">
    <citation type="submission" date="2009-10" db="EMBL/GenBank/DDBJ databases">
        <title>The complete chromosome of Gordonia bronchialis DSM 43247.</title>
        <authorList>
            <consortium name="US DOE Joint Genome Institute (JGI-PGF)"/>
            <person name="Lucas S."/>
            <person name="Copeland A."/>
            <person name="Lapidus A."/>
            <person name="Glavina del Rio T."/>
            <person name="Dalin E."/>
            <person name="Tice H."/>
            <person name="Bruce D."/>
            <person name="Goodwin L."/>
            <person name="Pitluck S."/>
            <person name="Kyrpides N."/>
            <person name="Mavromatis K."/>
            <person name="Ivanova N."/>
            <person name="Ovchinnikova G."/>
            <person name="Saunders E."/>
            <person name="Brettin T."/>
            <person name="Detter J.C."/>
            <person name="Han C."/>
            <person name="Larimer F."/>
            <person name="Land M."/>
            <person name="Hauser L."/>
            <person name="Markowitz V."/>
            <person name="Cheng J.-F."/>
            <person name="Hugenholtz P."/>
            <person name="Woyke T."/>
            <person name="Wu D."/>
            <person name="Jando M."/>
            <person name="Schneider S."/>
            <person name="Goeker M."/>
            <person name="Klenk H.-P."/>
            <person name="Eisen J.A."/>
        </authorList>
    </citation>
    <scope>NUCLEOTIDE SEQUENCE [LARGE SCALE GENOMIC DNA]</scope>
    <source>
        <strain evidence="2">ATCC 25592 / DSM 43247 / BCRC 13721 / JCM 3198 / KCTC 3076 / NBRC 16047 / NCTC 10667</strain>
    </source>
</reference>
<keyword evidence="2" id="KW-1185">Reference proteome</keyword>
<dbReference type="PANTHER" id="PTHR36849">
    <property type="entry name" value="CYTOPLASMIC PROTEIN-RELATED"/>
    <property type="match status" value="1"/>
</dbReference>
<dbReference type="RefSeq" id="WP_012835915.1">
    <property type="nucleotide sequence ID" value="NC_013441.1"/>
</dbReference>
<dbReference type="KEGG" id="gbr:Gbro_4278"/>
<evidence type="ECO:0008006" key="3">
    <source>
        <dbReference type="Google" id="ProtNLM"/>
    </source>
</evidence>
<protein>
    <recommendedName>
        <fullName evidence="3">Uroporphyrin-III C-methyltransferase</fullName>
    </recommendedName>
</protein>
<dbReference type="AlphaFoldDB" id="D0L5G6"/>